<accession>C0C529</accession>
<dbReference type="EMBL" id="ABYI02000036">
    <property type="protein sequence ID" value="EEG72797.1"/>
    <property type="molecule type" value="Genomic_DNA"/>
</dbReference>
<name>C0C529_9FIRM</name>
<gene>
    <name evidence="1" type="ORF">CLOHYLEM_07197</name>
</gene>
<dbReference type="Proteomes" id="UP000004893">
    <property type="component" value="Unassembled WGS sequence"/>
</dbReference>
<protein>
    <submittedName>
        <fullName evidence="1">Uncharacterized protein</fullName>
    </submittedName>
</protein>
<dbReference type="STRING" id="553973.CLOHYLEM_07197"/>
<comment type="caution">
    <text evidence="1">The sequence shown here is derived from an EMBL/GenBank/DDBJ whole genome shotgun (WGS) entry which is preliminary data.</text>
</comment>
<keyword evidence="2" id="KW-1185">Reference proteome</keyword>
<evidence type="ECO:0000313" key="2">
    <source>
        <dbReference type="Proteomes" id="UP000004893"/>
    </source>
</evidence>
<dbReference type="AlphaFoldDB" id="C0C529"/>
<proteinExistence type="predicted"/>
<organism evidence="1 2">
    <name type="scientific">[Clostridium] hylemonae DSM 15053</name>
    <dbReference type="NCBI Taxonomy" id="553973"/>
    <lineage>
        <taxon>Bacteria</taxon>
        <taxon>Bacillati</taxon>
        <taxon>Bacillota</taxon>
        <taxon>Clostridia</taxon>
        <taxon>Lachnospirales</taxon>
        <taxon>Lachnospiraceae</taxon>
    </lineage>
</organism>
<dbReference type="HOGENOM" id="CLU_2952162_0_0_9"/>
<dbReference type="RefSeq" id="WP_006444554.1">
    <property type="nucleotide sequence ID" value="NZ_CP036524.1"/>
</dbReference>
<reference evidence="1" key="2">
    <citation type="submission" date="2013-06" db="EMBL/GenBank/DDBJ databases">
        <title>Draft genome sequence of Clostridium hylemonae (DSM 15053).</title>
        <authorList>
            <person name="Sudarsanam P."/>
            <person name="Ley R."/>
            <person name="Guruge J."/>
            <person name="Turnbaugh P.J."/>
            <person name="Mahowald M."/>
            <person name="Liep D."/>
            <person name="Gordon J."/>
        </authorList>
    </citation>
    <scope>NUCLEOTIDE SEQUENCE</scope>
    <source>
        <strain evidence="1">DSM 15053</strain>
    </source>
</reference>
<reference evidence="1" key="1">
    <citation type="submission" date="2009-02" db="EMBL/GenBank/DDBJ databases">
        <authorList>
            <person name="Fulton L."/>
            <person name="Clifton S."/>
            <person name="Fulton B."/>
            <person name="Xu J."/>
            <person name="Minx P."/>
            <person name="Pepin K.H."/>
            <person name="Johnson M."/>
            <person name="Bhonagiri V."/>
            <person name="Nash W.E."/>
            <person name="Mardis E.R."/>
            <person name="Wilson R.K."/>
        </authorList>
    </citation>
    <scope>NUCLEOTIDE SEQUENCE [LARGE SCALE GENOMIC DNA]</scope>
    <source>
        <strain evidence="1">DSM 15053</strain>
    </source>
</reference>
<sequence length="59" mass="7176">MKQLEEYNELNYKRLKALGEMQKQQLKCLSAMLNHQITRNVIDNIKRIHDDWLESIFDK</sequence>
<evidence type="ECO:0000313" key="1">
    <source>
        <dbReference type="EMBL" id="EEG72797.1"/>
    </source>
</evidence>